<gene>
    <name evidence="4" type="ORF">H1016_00055</name>
</gene>
<dbReference type="AlphaFoldDB" id="A0A832XLI1"/>
<dbReference type="Pfam" id="PF01092">
    <property type="entry name" value="Ribosomal_S6e"/>
    <property type="match status" value="1"/>
</dbReference>
<evidence type="ECO:0000256" key="2">
    <source>
        <dbReference type="ARBA" id="ARBA00022980"/>
    </source>
</evidence>
<dbReference type="GO" id="GO:0005840">
    <property type="term" value="C:ribosome"/>
    <property type="evidence" value="ECO:0007669"/>
    <property type="project" value="UniProtKB-KW"/>
</dbReference>
<dbReference type="InterPro" id="IPR001377">
    <property type="entry name" value="Ribosomal_eS6"/>
</dbReference>
<organism evidence="4 5">
    <name type="scientific">Candidatus Naiadarchaeum limnaeum</name>
    <dbReference type="NCBI Taxonomy" id="2756139"/>
    <lineage>
        <taxon>Archaea</taxon>
        <taxon>Candidatus Undinarchaeota</taxon>
        <taxon>Candidatus Undinarchaeia</taxon>
        <taxon>Candidatus Naiadarchaeales</taxon>
        <taxon>Candidatus Naiadarchaeaceae</taxon>
        <taxon>Candidatus Naiadarchaeum</taxon>
    </lineage>
</organism>
<dbReference type="PANTHER" id="PTHR11502">
    <property type="entry name" value="40S RIBOSOMAL PROTEIN S6"/>
    <property type="match status" value="1"/>
</dbReference>
<evidence type="ECO:0000313" key="4">
    <source>
        <dbReference type="EMBL" id="HIJ99917.1"/>
    </source>
</evidence>
<reference evidence="4 5" key="1">
    <citation type="journal article" name="Nat. Commun.">
        <title>Undinarchaeota illuminate DPANN phylogeny and the impact of gene transfer on archaeal evolution.</title>
        <authorList>
            <person name="Dombrowski N."/>
            <person name="Williams T.A."/>
            <person name="Sun J."/>
            <person name="Woodcroft B.J."/>
            <person name="Lee J.H."/>
            <person name="Minh B.Q."/>
            <person name="Rinke C."/>
            <person name="Spang A."/>
        </authorList>
    </citation>
    <scope>NUCLEOTIDE SEQUENCE [LARGE SCALE GENOMIC DNA]</scope>
    <source>
        <strain evidence="4">MAG_bin1129</strain>
    </source>
</reference>
<dbReference type="GO" id="GO:0003735">
    <property type="term" value="F:structural constituent of ribosome"/>
    <property type="evidence" value="ECO:0007669"/>
    <property type="project" value="InterPro"/>
</dbReference>
<dbReference type="InterPro" id="IPR018282">
    <property type="entry name" value="Ribosomal_eS6_CS"/>
</dbReference>
<keyword evidence="2" id="KW-0689">Ribosomal protein</keyword>
<comment type="similarity">
    <text evidence="1">Belongs to the eukaryotic ribosomal protein eS6 family.</text>
</comment>
<evidence type="ECO:0000313" key="5">
    <source>
        <dbReference type="Proteomes" id="UP000646946"/>
    </source>
</evidence>
<dbReference type="SMART" id="SM01405">
    <property type="entry name" value="Ribosomal_S6e"/>
    <property type="match status" value="1"/>
</dbReference>
<keyword evidence="5" id="KW-1185">Reference proteome</keyword>
<accession>A0A832XLI1</accession>
<dbReference type="GO" id="GO:0006412">
    <property type="term" value="P:translation"/>
    <property type="evidence" value="ECO:0007669"/>
    <property type="project" value="InterPro"/>
</dbReference>
<feature type="non-terminal residue" evidence="4">
    <location>
        <position position="123"/>
    </location>
</feature>
<dbReference type="Proteomes" id="UP000646946">
    <property type="component" value="Unassembled WGS sequence"/>
</dbReference>
<sequence>MAFKLVISDPKSGKSFQKEFEQTGILVGKKIGETLSGEAFGLSGYELQITGGSDKIGVPMRKDVEGAASRRLLLTKGVGYRAKFKIKKDGKVWYDAEPAGARKKKRQRGNTIGPGMIHVKLIV</sequence>
<keyword evidence="3" id="KW-0687">Ribonucleoprotein</keyword>
<protein>
    <recommendedName>
        <fullName evidence="6">30S ribosomal protein S6e</fullName>
    </recommendedName>
</protein>
<evidence type="ECO:0000256" key="3">
    <source>
        <dbReference type="ARBA" id="ARBA00023274"/>
    </source>
</evidence>
<dbReference type="EMBL" id="DVAB01000001">
    <property type="protein sequence ID" value="HIJ99917.1"/>
    <property type="molecule type" value="Genomic_DNA"/>
</dbReference>
<comment type="caution">
    <text evidence="4">The sequence shown here is derived from an EMBL/GenBank/DDBJ whole genome shotgun (WGS) entry which is preliminary data.</text>
</comment>
<evidence type="ECO:0000256" key="1">
    <source>
        <dbReference type="ARBA" id="ARBA00009312"/>
    </source>
</evidence>
<dbReference type="PROSITE" id="PS00578">
    <property type="entry name" value="RIBOSOMAL_S6E"/>
    <property type="match status" value="1"/>
</dbReference>
<evidence type="ECO:0008006" key="6">
    <source>
        <dbReference type="Google" id="ProtNLM"/>
    </source>
</evidence>
<name>A0A832XLI1_9ARCH</name>
<dbReference type="GO" id="GO:1990904">
    <property type="term" value="C:ribonucleoprotein complex"/>
    <property type="evidence" value="ECO:0007669"/>
    <property type="project" value="UniProtKB-KW"/>
</dbReference>
<proteinExistence type="inferred from homology"/>